<accession>A0ABQ7CF42</accession>
<feature type="coiled-coil region" evidence="1">
    <location>
        <begin position="160"/>
        <end position="187"/>
    </location>
</feature>
<comment type="caution">
    <text evidence="3">The sequence shown here is derived from an EMBL/GenBank/DDBJ whole genome shotgun (WGS) entry which is preliminary data.</text>
</comment>
<name>A0ABQ7CF42_BRACR</name>
<protein>
    <submittedName>
        <fullName evidence="3">Uncharacterized protein</fullName>
    </submittedName>
</protein>
<gene>
    <name evidence="3" type="ORF">DY000_02006155</name>
</gene>
<dbReference type="EMBL" id="QGKV02000832">
    <property type="protein sequence ID" value="KAF3550836.1"/>
    <property type="molecule type" value="Genomic_DNA"/>
</dbReference>
<reference evidence="3 4" key="1">
    <citation type="journal article" date="2020" name="BMC Genomics">
        <title>Intraspecific diversification of the crop wild relative Brassica cretica Lam. using demographic model selection.</title>
        <authorList>
            <person name="Kioukis A."/>
            <person name="Michalopoulou V.A."/>
            <person name="Briers L."/>
            <person name="Pirintsos S."/>
            <person name="Studholme D.J."/>
            <person name="Pavlidis P."/>
            <person name="Sarris P.F."/>
        </authorList>
    </citation>
    <scope>NUCLEOTIDE SEQUENCE [LARGE SCALE GENOMIC DNA]</scope>
    <source>
        <strain evidence="4">cv. PFS-1207/04</strain>
    </source>
</reference>
<proteinExistence type="predicted"/>
<organism evidence="3 4">
    <name type="scientific">Brassica cretica</name>
    <name type="common">Mustard</name>
    <dbReference type="NCBI Taxonomy" id="69181"/>
    <lineage>
        <taxon>Eukaryota</taxon>
        <taxon>Viridiplantae</taxon>
        <taxon>Streptophyta</taxon>
        <taxon>Embryophyta</taxon>
        <taxon>Tracheophyta</taxon>
        <taxon>Spermatophyta</taxon>
        <taxon>Magnoliopsida</taxon>
        <taxon>eudicotyledons</taxon>
        <taxon>Gunneridae</taxon>
        <taxon>Pentapetalae</taxon>
        <taxon>rosids</taxon>
        <taxon>malvids</taxon>
        <taxon>Brassicales</taxon>
        <taxon>Brassicaceae</taxon>
        <taxon>Brassiceae</taxon>
        <taxon>Brassica</taxon>
    </lineage>
</organism>
<keyword evidence="1" id="KW-0175">Coiled coil</keyword>
<feature type="region of interest" description="Disordered" evidence="2">
    <location>
        <begin position="27"/>
        <end position="153"/>
    </location>
</feature>
<feature type="compositionally biased region" description="Basic residues" evidence="2">
    <location>
        <begin position="98"/>
        <end position="108"/>
    </location>
</feature>
<evidence type="ECO:0000313" key="3">
    <source>
        <dbReference type="EMBL" id="KAF3550836.1"/>
    </source>
</evidence>
<keyword evidence="4" id="KW-1185">Reference proteome</keyword>
<sequence>MKTIPDLSALVEEELDRLRNRLMSMLDEMGLDRASEASPQTDPPPSSVPDENVGQPSRTIVPPPSKVNKKRSWVDPSVEPIGDETSKAVGASQAGERLKKKRKKKKKSAEKSSEPVDENVSHGGDRGSESINDPIAPTSPTPLSMQGVSPPDLKGAIEAREQAIAREKAAEKKVERLKTQLEAAQGELGESRLWGDLVNSKEAPEVASLLGDEVLVQSSGKQVETGVLKISDSSSEDRGEEGQVGKTLGSELTDVGAAETPRGSEPIEIENANLPTEQTEEPNVNPLESTAEDVEIPDGSPVPIDGVED</sequence>
<evidence type="ECO:0000313" key="4">
    <source>
        <dbReference type="Proteomes" id="UP000266723"/>
    </source>
</evidence>
<feature type="compositionally biased region" description="Basic and acidic residues" evidence="2">
    <location>
        <begin position="109"/>
        <end position="128"/>
    </location>
</feature>
<evidence type="ECO:0000256" key="1">
    <source>
        <dbReference type="SAM" id="Coils"/>
    </source>
</evidence>
<feature type="region of interest" description="Disordered" evidence="2">
    <location>
        <begin position="221"/>
        <end position="309"/>
    </location>
</feature>
<dbReference type="Proteomes" id="UP000266723">
    <property type="component" value="Unassembled WGS sequence"/>
</dbReference>
<evidence type="ECO:0000256" key="2">
    <source>
        <dbReference type="SAM" id="MobiDB-lite"/>
    </source>
</evidence>